<dbReference type="InterPro" id="IPR036249">
    <property type="entry name" value="Thioredoxin-like_sf"/>
</dbReference>
<comment type="caution">
    <text evidence="7">The sequence shown here is derived from an EMBL/GenBank/DDBJ whole genome shotgun (WGS) entry which is preliminary data.</text>
</comment>
<dbReference type="InterPro" id="IPR012336">
    <property type="entry name" value="Thioredoxin-like_fold"/>
</dbReference>
<comment type="similarity">
    <text evidence="1">Belongs to the thioredoxin family. DsbA subfamily.</text>
</comment>
<dbReference type="InterPro" id="IPR013766">
    <property type="entry name" value="Thioredoxin_domain"/>
</dbReference>
<reference evidence="7 8" key="1">
    <citation type="journal article" date="2016" name="Nat. Commun.">
        <title>Thousands of microbial genomes shed light on interconnected biogeochemical processes in an aquifer system.</title>
        <authorList>
            <person name="Anantharaman K."/>
            <person name="Brown C.T."/>
            <person name="Hug L.A."/>
            <person name="Sharon I."/>
            <person name="Castelle C.J."/>
            <person name="Probst A.J."/>
            <person name="Thomas B.C."/>
            <person name="Singh A."/>
            <person name="Wilkins M.J."/>
            <person name="Karaoz U."/>
            <person name="Brodie E.L."/>
            <person name="Williams K.H."/>
            <person name="Hubbard S.S."/>
            <person name="Banfield J.F."/>
        </authorList>
    </citation>
    <scope>NUCLEOTIDE SEQUENCE [LARGE SCALE GENOMIC DNA]</scope>
</reference>
<proteinExistence type="inferred from homology"/>
<dbReference type="PANTHER" id="PTHR13887">
    <property type="entry name" value="GLUTATHIONE S-TRANSFERASE KAPPA"/>
    <property type="match status" value="1"/>
</dbReference>
<accession>A0A1G2TXL1</accession>
<evidence type="ECO:0000256" key="4">
    <source>
        <dbReference type="ARBA" id="ARBA00023157"/>
    </source>
</evidence>
<dbReference type="EMBL" id="MHWA01000016">
    <property type="protein sequence ID" value="OHB01302.1"/>
    <property type="molecule type" value="Genomic_DNA"/>
</dbReference>
<protein>
    <recommendedName>
        <fullName evidence="6">Thioredoxin domain-containing protein</fullName>
    </recommendedName>
</protein>
<evidence type="ECO:0000259" key="6">
    <source>
        <dbReference type="PROSITE" id="PS51352"/>
    </source>
</evidence>
<dbReference type="Proteomes" id="UP000178404">
    <property type="component" value="Unassembled WGS sequence"/>
</dbReference>
<dbReference type="GO" id="GO:0016491">
    <property type="term" value="F:oxidoreductase activity"/>
    <property type="evidence" value="ECO:0007669"/>
    <property type="project" value="UniProtKB-KW"/>
</dbReference>
<keyword evidence="3" id="KW-0560">Oxidoreductase</keyword>
<dbReference type="Pfam" id="PF13462">
    <property type="entry name" value="Thioredoxin_4"/>
    <property type="match status" value="1"/>
</dbReference>
<keyword evidence="5" id="KW-0676">Redox-active center</keyword>
<dbReference type="SUPFAM" id="SSF52833">
    <property type="entry name" value="Thioredoxin-like"/>
    <property type="match status" value="1"/>
</dbReference>
<keyword evidence="4" id="KW-1015">Disulfide bond</keyword>
<dbReference type="AlphaFoldDB" id="A0A1G2TXL1"/>
<dbReference type="PANTHER" id="PTHR13887:SF14">
    <property type="entry name" value="DISULFIDE BOND FORMATION PROTEIN D"/>
    <property type="match status" value="1"/>
</dbReference>
<dbReference type="Gene3D" id="3.40.30.10">
    <property type="entry name" value="Glutaredoxin"/>
    <property type="match status" value="1"/>
</dbReference>
<organism evidence="7 8">
    <name type="scientific">Candidatus Zambryskibacteria bacterium RIFCSPLOWO2_01_FULL_35_19</name>
    <dbReference type="NCBI Taxonomy" id="1802757"/>
    <lineage>
        <taxon>Bacteria</taxon>
        <taxon>Candidatus Zambryskiibacteriota</taxon>
    </lineage>
</organism>
<dbReference type="PROSITE" id="PS51352">
    <property type="entry name" value="THIOREDOXIN_2"/>
    <property type="match status" value="1"/>
</dbReference>
<evidence type="ECO:0000256" key="2">
    <source>
        <dbReference type="ARBA" id="ARBA00022729"/>
    </source>
</evidence>
<keyword evidence="2" id="KW-0732">Signal</keyword>
<evidence type="ECO:0000256" key="3">
    <source>
        <dbReference type="ARBA" id="ARBA00023002"/>
    </source>
</evidence>
<name>A0A1G2TXL1_9BACT</name>
<evidence type="ECO:0000256" key="1">
    <source>
        <dbReference type="ARBA" id="ARBA00005791"/>
    </source>
</evidence>
<gene>
    <name evidence="7" type="ORF">A3A90_01410</name>
</gene>
<evidence type="ECO:0000313" key="8">
    <source>
        <dbReference type="Proteomes" id="UP000178404"/>
    </source>
</evidence>
<sequence>MDPPFELGVLHPLDNIKGKTDAKVVVMEYSDFQCPACRSYYPITKQLAVEFGDEVAFVFRHFPLTNIHINAEFASRVAEAAGRQDKFWEMHDLLFEKQEEWEKSTNLESLFKDYATLLSLDISQFEIDWKSKEVKDFVKAQRAHALKSGLQGTPTFFVNGEKIQNPTSIDAFRFIIKNALEK</sequence>
<evidence type="ECO:0000313" key="7">
    <source>
        <dbReference type="EMBL" id="OHB01302.1"/>
    </source>
</evidence>
<evidence type="ECO:0000256" key="5">
    <source>
        <dbReference type="ARBA" id="ARBA00023284"/>
    </source>
</evidence>
<feature type="domain" description="Thioredoxin" evidence="6">
    <location>
        <begin position="1"/>
        <end position="181"/>
    </location>
</feature>